<dbReference type="RefSeq" id="WP_241772406.1">
    <property type="nucleotide sequence ID" value="NZ_CP113282.1"/>
</dbReference>
<sequence>MMSKWVLLGLALLAWQSAGAPLKWYRVTGEDRVASEAPPAIPRGDDYASLIGQVAGKHALDPQLIQAVVAAESSYRYDSVSEKGAMGLMQVMPETAARYGHFALLEPRDNLEAGTSYLSTLLRRFNGRLDLALAGYNAGEGAVLRYGGTIPPYPETQRYVQRVLENYRQLRSVVPASPAPPPQAEVEVHTSGGVGDLGQLWHLLTSGSPGETGSSASSGT</sequence>
<gene>
    <name evidence="3" type="ORF">MAY91_11620</name>
</gene>
<dbReference type="Proteomes" id="UP001222680">
    <property type="component" value="Chromosome"/>
</dbReference>
<keyword evidence="4" id="KW-1185">Reference proteome</keyword>
<dbReference type="Gene3D" id="1.10.530.10">
    <property type="match status" value="1"/>
</dbReference>
<dbReference type="InterPro" id="IPR023346">
    <property type="entry name" value="Lysozyme-like_dom_sf"/>
</dbReference>
<comment type="similarity">
    <text evidence="1">Belongs to the transglycosylase Slt family.</text>
</comment>
<reference evidence="3 4" key="1">
    <citation type="submission" date="2022-02" db="EMBL/GenBank/DDBJ databases">
        <title>Phenotypic, genotypic and serological characterization of Edwardsiella ictaluri from catfish and ornamental fish species.</title>
        <authorList>
            <person name="Rose D."/>
            <person name="Tekedar H.C."/>
            <person name="Waldbieser G.C."/>
            <person name="Aarattuthodi S."/>
            <person name="Griffin M.J."/>
        </authorList>
    </citation>
    <scope>NUCLEOTIDE SEQUENCE [LARGE SCALE GENOMIC DNA]</scope>
    <source>
        <strain evidence="3 4">13 TAL-140 K3</strain>
    </source>
</reference>
<dbReference type="Pfam" id="PF01464">
    <property type="entry name" value="SLT"/>
    <property type="match status" value="1"/>
</dbReference>
<dbReference type="PANTHER" id="PTHR37423:SF2">
    <property type="entry name" value="MEMBRANE-BOUND LYTIC MUREIN TRANSGLYCOSYLASE C"/>
    <property type="match status" value="1"/>
</dbReference>
<protein>
    <submittedName>
        <fullName evidence="3">Lytic transglycosylase domain-containing protein</fullName>
    </submittedName>
</protein>
<feature type="domain" description="Transglycosylase SLT" evidence="2">
    <location>
        <begin position="50"/>
        <end position="147"/>
    </location>
</feature>
<evidence type="ECO:0000313" key="3">
    <source>
        <dbReference type="EMBL" id="WFN95587.1"/>
    </source>
</evidence>
<evidence type="ECO:0000256" key="1">
    <source>
        <dbReference type="ARBA" id="ARBA00007734"/>
    </source>
</evidence>
<evidence type="ECO:0000313" key="4">
    <source>
        <dbReference type="Proteomes" id="UP001222680"/>
    </source>
</evidence>
<accession>A0ABY8GE43</accession>
<dbReference type="CDD" id="cd00254">
    <property type="entry name" value="LT-like"/>
    <property type="match status" value="1"/>
</dbReference>
<dbReference type="SUPFAM" id="SSF53955">
    <property type="entry name" value="Lysozyme-like"/>
    <property type="match status" value="1"/>
</dbReference>
<organism evidence="3 4">
    <name type="scientific">Edwardsiella ictaluri</name>
    <dbReference type="NCBI Taxonomy" id="67780"/>
    <lineage>
        <taxon>Bacteria</taxon>
        <taxon>Pseudomonadati</taxon>
        <taxon>Pseudomonadota</taxon>
        <taxon>Gammaproteobacteria</taxon>
        <taxon>Enterobacterales</taxon>
        <taxon>Hafniaceae</taxon>
        <taxon>Edwardsiella</taxon>
    </lineage>
</organism>
<dbReference type="PANTHER" id="PTHR37423">
    <property type="entry name" value="SOLUBLE LYTIC MUREIN TRANSGLYCOSYLASE-RELATED"/>
    <property type="match status" value="1"/>
</dbReference>
<evidence type="ECO:0000259" key="2">
    <source>
        <dbReference type="Pfam" id="PF01464"/>
    </source>
</evidence>
<dbReference type="EMBL" id="CP092014">
    <property type="protein sequence ID" value="WFN95587.1"/>
    <property type="molecule type" value="Genomic_DNA"/>
</dbReference>
<name>A0ABY8GE43_EDWIC</name>
<proteinExistence type="inferred from homology"/>
<dbReference type="InterPro" id="IPR008258">
    <property type="entry name" value="Transglycosylase_SLT_dom_1"/>
</dbReference>